<gene>
    <name evidence="1" type="ORF">CEXT_292751</name>
</gene>
<dbReference type="Proteomes" id="UP001054945">
    <property type="component" value="Unassembled WGS sequence"/>
</dbReference>
<evidence type="ECO:0000313" key="2">
    <source>
        <dbReference type="Proteomes" id="UP001054945"/>
    </source>
</evidence>
<feature type="non-terminal residue" evidence="1">
    <location>
        <position position="1"/>
    </location>
</feature>
<keyword evidence="2" id="KW-1185">Reference proteome</keyword>
<dbReference type="AlphaFoldDB" id="A0AAV4NV30"/>
<protein>
    <submittedName>
        <fullName evidence="1">Uncharacterized protein</fullName>
    </submittedName>
</protein>
<dbReference type="EMBL" id="BPLR01003695">
    <property type="protein sequence ID" value="GIX87603.1"/>
    <property type="molecule type" value="Genomic_DNA"/>
</dbReference>
<name>A0AAV4NV30_CAEEX</name>
<accession>A0AAV4NV30</accession>
<evidence type="ECO:0000313" key="1">
    <source>
        <dbReference type="EMBL" id="GIX87603.1"/>
    </source>
</evidence>
<sequence length="81" mass="9411">LSIADSIRIAELIDCFLADETVYNVSHRFQMPQNVTVPLIHRLKAGSVMEQSHGFLFHFLLIWKRIAAFLRQFVFEECNTS</sequence>
<organism evidence="1 2">
    <name type="scientific">Caerostris extrusa</name>
    <name type="common">Bark spider</name>
    <name type="synonym">Caerostris bankana</name>
    <dbReference type="NCBI Taxonomy" id="172846"/>
    <lineage>
        <taxon>Eukaryota</taxon>
        <taxon>Metazoa</taxon>
        <taxon>Ecdysozoa</taxon>
        <taxon>Arthropoda</taxon>
        <taxon>Chelicerata</taxon>
        <taxon>Arachnida</taxon>
        <taxon>Araneae</taxon>
        <taxon>Araneomorphae</taxon>
        <taxon>Entelegynae</taxon>
        <taxon>Araneoidea</taxon>
        <taxon>Araneidae</taxon>
        <taxon>Caerostris</taxon>
    </lineage>
</organism>
<proteinExistence type="predicted"/>
<comment type="caution">
    <text evidence="1">The sequence shown here is derived from an EMBL/GenBank/DDBJ whole genome shotgun (WGS) entry which is preliminary data.</text>
</comment>
<reference evidence="1 2" key="1">
    <citation type="submission" date="2021-06" db="EMBL/GenBank/DDBJ databases">
        <title>Caerostris extrusa draft genome.</title>
        <authorList>
            <person name="Kono N."/>
            <person name="Arakawa K."/>
        </authorList>
    </citation>
    <scope>NUCLEOTIDE SEQUENCE [LARGE SCALE GENOMIC DNA]</scope>
</reference>